<dbReference type="InterPro" id="IPR006145">
    <property type="entry name" value="PsdUridine_synth_RsuA/RluA"/>
</dbReference>
<feature type="compositionally biased region" description="Low complexity" evidence="5">
    <location>
        <begin position="31"/>
        <end position="41"/>
    </location>
</feature>
<dbReference type="Gene3D" id="3.10.290.10">
    <property type="entry name" value="RNA-binding S4 domain"/>
    <property type="match status" value="1"/>
</dbReference>
<dbReference type="InterPro" id="IPR042092">
    <property type="entry name" value="PsdUridine_s_RsuA/RluB/E/F_cat"/>
</dbReference>
<feature type="compositionally biased region" description="Polar residues" evidence="5">
    <location>
        <begin position="1"/>
        <end position="14"/>
    </location>
</feature>
<feature type="compositionally biased region" description="Basic and acidic residues" evidence="5">
    <location>
        <begin position="87"/>
        <end position="96"/>
    </location>
</feature>
<dbReference type="InterPro" id="IPR020094">
    <property type="entry name" value="TruA/RsuA/RluB/E/F_N"/>
</dbReference>
<dbReference type="CDD" id="cd02870">
    <property type="entry name" value="PseudoU_synth_RsuA_like"/>
    <property type="match status" value="1"/>
</dbReference>
<dbReference type="EMBL" id="JAUHJS010000005">
    <property type="protein sequence ID" value="MDN4166115.1"/>
    <property type="molecule type" value="Genomic_DNA"/>
</dbReference>
<dbReference type="Proteomes" id="UP001168552">
    <property type="component" value="Unassembled WGS sequence"/>
</dbReference>
<evidence type="ECO:0000256" key="4">
    <source>
        <dbReference type="RuleBase" id="RU003887"/>
    </source>
</evidence>
<comment type="similarity">
    <text evidence="1 4">Belongs to the pseudouridine synthase RsuA family.</text>
</comment>
<evidence type="ECO:0000256" key="1">
    <source>
        <dbReference type="ARBA" id="ARBA00008348"/>
    </source>
</evidence>
<dbReference type="Pfam" id="PF01479">
    <property type="entry name" value="S4"/>
    <property type="match status" value="1"/>
</dbReference>
<dbReference type="Pfam" id="PF00849">
    <property type="entry name" value="PseudoU_synth_2"/>
    <property type="match status" value="1"/>
</dbReference>
<dbReference type="EC" id="5.4.99.-" evidence="4"/>
<keyword evidence="8" id="KW-1185">Reference proteome</keyword>
<dbReference type="GO" id="GO:0016853">
    <property type="term" value="F:isomerase activity"/>
    <property type="evidence" value="ECO:0007669"/>
    <property type="project" value="UniProtKB-KW"/>
</dbReference>
<evidence type="ECO:0000256" key="3">
    <source>
        <dbReference type="PROSITE-ProRule" id="PRU00182"/>
    </source>
</evidence>
<keyword evidence="2 4" id="KW-0413">Isomerase</keyword>
<evidence type="ECO:0000313" key="8">
    <source>
        <dbReference type="Proteomes" id="UP001168552"/>
    </source>
</evidence>
<feature type="compositionally biased region" description="Basic residues" evidence="5">
    <location>
        <begin position="55"/>
        <end position="66"/>
    </location>
</feature>
<organism evidence="7 8">
    <name type="scientific">Shiella aurantiaca</name>
    <dbReference type="NCBI Taxonomy" id="3058365"/>
    <lineage>
        <taxon>Bacteria</taxon>
        <taxon>Pseudomonadati</taxon>
        <taxon>Bacteroidota</taxon>
        <taxon>Cytophagia</taxon>
        <taxon>Cytophagales</taxon>
        <taxon>Shiellaceae</taxon>
        <taxon>Shiella</taxon>
    </lineage>
</organism>
<dbReference type="PROSITE" id="PS01149">
    <property type="entry name" value="PSI_RSU"/>
    <property type="match status" value="1"/>
</dbReference>
<dbReference type="SUPFAM" id="SSF55120">
    <property type="entry name" value="Pseudouridine synthase"/>
    <property type="match status" value="1"/>
</dbReference>
<feature type="region of interest" description="Disordered" evidence="5">
    <location>
        <begin position="1"/>
        <end position="117"/>
    </location>
</feature>
<gene>
    <name evidence="7" type="ORF">QWY31_11420</name>
</gene>
<dbReference type="InterPro" id="IPR036986">
    <property type="entry name" value="S4_RNA-bd_sf"/>
</dbReference>
<feature type="compositionally biased region" description="Basic and acidic residues" evidence="5">
    <location>
        <begin position="67"/>
        <end position="77"/>
    </location>
</feature>
<keyword evidence="3" id="KW-0694">RNA-binding</keyword>
<dbReference type="InterPro" id="IPR050343">
    <property type="entry name" value="RsuA_PseudoU_synthase"/>
</dbReference>
<dbReference type="RefSeq" id="WP_320004648.1">
    <property type="nucleotide sequence ID" value="NZ_JAUHJS010000005.1"/>
</dbReference>
<comment type="caution">
    <text evidence="7">The sequence shown here is derived from an EMBL/GenBank/DDBJ whole genome shotgun (WGS) entry which is preliminary data.</text>
</comment>
<name>A0ABT8F6V8_9BACT</name>
<dbReference type="Gene3D" id="3.30.70.1560">
    <property type="entry name" value="Alpha-L RNA-binding motif"/>
    <property type="match status" value="1"/>
</dbReference>
<dbReference type="SMART" id="SM00363">
    <property type="entry name" value="S4"/>
    <property type="match status" value="1"/>
</dbReference>
<dbReference type="InterPro" id="IPR020103">
    <property type="entry name" value="PsdUridine_synth_cat_dom_sf"/>
</dbReference>
<dbReference type="SUPFAM" id="SSF55174">
    <property type="entry name" value="Alpha-L RNA-binding motif"/>
    <property type="match status" value="1"/>
</dbReference>
<dbReference type="NCBIfam" id="TIGR00093">
    <property type="entry name" value="pseudouridine synthase"/>
    <property type="match status" value="1"/>
</dbReference>
<protein>
    <recommendedName>
        <fullName evidence="4">Pseudouridine synthase</fullName>
        <ecNumber evidence="4">5.4.99.-</ecNumber>
    </recommendedName>
</protein>
<dbReference type="PROSITE" id="PS50889">
    <property type="entry name" value="S4"/>
    <property type="match status" value="1"/>
</dbReference>
<evidence type="ECO:0000313" key="7">
    <source>
        <dbReference type="EMBL" id="MDN4166115.1"/>
    </source>
</evidence>
<accession>A0ABT8F6V8</accession>
<evidence type="ECO:0000256" key="5">
    <source>
        <dbReference type="SAM" id="MobiDB-lite"/>
    </source>
</evidence>
<sequence>MRQNNKKNTSSRAQGASKDPINPKSKQLRASKNTSKFSTKKSSSEPSADEAGGKKFYKKPFNRVRKKDASEELDQSKARPTGRFNAKPKEEDKDAQLSHIARSAGKNLRSRGKKKEYTDKVENFVNPPQYDQKKLSHLSKSKGKAQDDSIRLNRYISNAGVCSRRDADLLIEMGEIKVNGKIVTEMGYKVQPDDEVRYMGKLLNREKMVYVLLNKPKDFITTTDDPQERKTVMQLVANAGKERIYPVGRLDRNTTGLLLLTNDGEMAMKLAHPSFKGKKIYMVETDKPVSQEDFNKIKNGLHLEDGVATVDDLAFVGDTKRFLGIEIHIGRNRIVRRIFESLGYEVKALDRVMYAGLTKKDLPRGSWRYLTEKEVINLKFF</sequence>
<dbReference type="InterPro" id="IPR002942">
    <property type="entry name" value="S4_RNA-bd"/>
</dbReference>
<proteinExistence type="inferred from homology"/>
<dbReference type="PANTHER" id="PTHR47683:SF2">
    <property type="entry name" value="RNA-BINDING S4 DOMAIN-CONTAINING PROTEIN"/>
    <property type="match status" value="1"/>
</dbReference>
<dbReference type="InterPro" id="IPR000748">
    <property type="entry name" value="PsdUridine_synth_RsuA/RluB/E/F"/>
</dbReference>
<evidence type="ECO:0000259" key="6">
    <source>
        <dbReference type="SMART" id="SM00363"/>
    </source>
</evidence>
<evidence type="ECO:0000256" key="2">
    <source>
        <dbReference type="ARBA" id="ARBA00023235"/>
    </source>
</evidence>
<reference evidence="7" key="1">
    <citation type="submission" date="2023-06" db="EMBL/GenBank/DDBJ databases">
        <title>Cytophagales bacterium Strain LB-30, isolated from soil.</title>
        <authorList>
            <person name="Liu B."/>
        </authorList>
    </citation>
    <scope>NUCLEOTIDE SEQUENCE</scope>
    <source>
        <strain evidence="7">LB-30</strain>
    </source>
</reference>
<dbReference type="Gene3D" id="3.30.70.580">
    <property type="entry name" value="Pseudouridine synthase I, catalytic domain, N-terminal subdomain"/>
    <property type="match status" value="1"/>
</dbReference>
<dbReference type="InterPro" id="IPR018496">
    <property type="entry name" value="PsdUridine_synth_RsuA/RluB_CS"/>
</dbReference>
<dbReference type="PANTHER" id="PTHR47683">
    <property type="entry name" value="PSEUDOURIDINE SYNTHASE FAMILY PROTEIN-RELATED"/>
    <property type="match status" value="1"/>
</dbReference>
<feature type="domain" description="RNA-binding S4" evidence="6">
    <location>
        <begin position="150"/>
        <end position="211"/>
    </location>
</feature>
<dbReference type="CDD" id="cd00165">
    <property type="entry name" value="S4"/>
    <property type="match status" value="1"/>
</dbReference>